<dbReference type="AlphaFoldDB" id="Q6F0X9"/>
<dbReference type="GeneID" id="2898092"/>
<evidence type="ECO:0000256" key="1">
    <source>
        <dbReference type="SAM" id="Phobius"/>
    </source>
</evidence>
<dbReference type="STRING" id="265311.Mfl486"/>
<dbReference type="PaxDb" id="265311-Mfl486"/>
<dbReference type="RefSeq" id="WP_011183384.1">
    <property type="nucleotide sequence ID" value="NC_006055.1"/>
</dbReference>
<dbReference type="EnsemblBacteria" id="AAT75844">
    <property type="protein sequence ID" value="AAT75844"/>
    <property type="gene ID" value="Mfl486"/>
</dbReference>
<proteinExistence type="predicted"/>
<accession>Q6F0X9</accession>
<evidence type="ECO:0000313" key="2">
    <source>
        <dbReference type="EMBL" id="AAT75844.1"/>
    </source>
</evidence>
<keyword evidence="1" id="KW-0812">Transmembrane</keyword>
<organism evidence="2 3">
    <name type="scientific">Mesoplasma florum (strain ATCC 33453 / NBRC 100688 / NCTC 11704 / L1)</name>
    <name type="common">Acholeplasma florum</name>
    <dbReference type="NCBI Taxonomy" id="265311"/>
    <lineage>
        <taxon>Bacteria</taxon>
        <taxon>Bacillati</taxon>
        <taxon>Mycoplasmatota</taxon>
        <taxon>Mollicutes</taxon>
        <taxon>Entomoplasmatales</taxon>
        <taxon>Entomoplasmataceae</taxon>
        <taxon>Mesoplasma</taxon>
    </lineage>
</organism>
<protein>
    <submittedName>
        <fullName evidence="2">Uncharacterized protein</fullName>
    </submittedName>
</protein>
<feature type="transmembrane region" description="Helical" evidence="1">
    <location>
        <begin position="6"/>
        <end position="29"/>
    </location>
</feature>
<keyword evidence="1" id="KW-1133">Transmembrane helix</keyword>
<dbReference type="PATRIC" id="fig|265311.5.peg.492"/>
<dbReference type="KEGG" id="mfl:Mfl486"/>
<name>Q6F0X9_MESFL</name>
<dbReference type="HOGENOM" id="CLU_1946259_0_0_14"/>
<dbReference type="OrthoDB" id="9973373at2"/>
<reference evidence="2 3" key="1">
    <citation type="submission" date="2004-06" db="EMBL/GenBank/DDBJ databases">
        <authorList>
            <person name="Birren B.W."/>
            <person name="Stange-Thomann N."/>
            <person name="Hafez N."/>
            <person name="DeCaprio D."/>
            <person name="Fisher S."/>
            <person name="Butler J."/>
            <person name="Elkins T."/>
            <person name="Kodira C.D."/>
            <person name="Major J."/>
            <person name="Wang S."/>
            <person name="Nicol R."/>
            <person name="Nusbaum C."/>
        </authorList>
    </citation>
    <scope>NUCLEOTIDE SEQUENCE [LARGE SCALE GENOMIC DNA]</scope>
    <source>
        <strain evidence="3">ATCC 33453 / NBRC 100688 / NCTC 11704 / L1</strain>
    </source>
</reference>
<keyword evidence="1" id="KW-0472">Membrane</keyword>
<keyword evidence="3" id="KW-1185">Reference proteome</keyword>
<dbReference type="EMBL" id="AE017263">
    <property type="protein sequence ID" value="AAT75844.1"/>
    <property type="molecule type" value="Genomic_DNA"/>
</dbReference>
<dbReference type="Proteomes" id="UP000006647">
    <property type="component" value="Chromosome"/>
</dbReference>
<gene>
    <name evidence="2" type="ordered locus">Mfl486</name>
</gene>
<feature type="transmembrane region" description="Helical" evidence="1">
    <location>
        <begin position="41"/>
        <end position="63"/>
    </location>
</feature>
<evidence type="ECO:0000313" key="3">
    <source>
        <dbReference type="Proteomes" id="UP000006647"/>
    </source>
</evidence>
<sequence>MPTWAFILIYIACYLFILIFVTAFSFLAIKKCKQGKQSGVWLGLLATLAIFPFVGAIPFWILYNKNSNNKKEKNDISINECNMTSLKLKQIELEDKIKAINKNSNNKSMIIKFKKEASILEKEIEEMLN</sequence>